<dbReference type="SMART" id="SM00490">
    <property type="entry name" value="HELICc"/>
    <property type="match status" value="1"/>
</dbReference>
<dbReference type="NCBIfam" id="NF038317">
    <property type="entry name" value="DISARM_DrmD"/>
    <property type="match status" value="1"/>
</dbReference>
<evidence type="ECO:0000313" key="8">
    <source>
        <dbReference type="EMBL" id="MFC5565293.1"/>
    </source>
</evidence>
<keyword evidence="2" id="KW-0378">Hydrolase</keyword>
<protein>
    <submittedName>
        <fullName evidence="8">DISARM system SNF2-like helicase DrmD</fullName>
    </submittedName>
</protein>
<dbReference type="SMART" id="SM00487">
    <property type="entry name" value="DEXDc"/>
    <property type="match status" value="1"/>
</dbReference>
<dbReference type="InterPro" id="IPR027417">
    <property type="entry name" value="P-loop_NTPase"/>
</dbReference>
<feature type="domain" description="Helicase ATP-binding" evidence="6">
    <location>
        <begin position="115"/>
        <end position="296"/>
    </location>
</feature>
<dbReference type="PANTHER" id="PTHR45766">
    <property type="entry name" value="DNA ANNEALING HELICASE AND ENDONUCLEASE ZRANB3 FAMILY MEMBER"/>
    <property type="match status" value="1"/>
</dbReference>
<proteinExistence type="predicted"/>
<dbReference type="InterPro" id="IPR000330">
    <property type="entry name" value="SNF2_N"/>
</dbReference>
<dbReference type="PROSITE" id="PS51192">
    <property type="entry name" value="HELICASE_ATP_BIND_1"/>
    <property type="match status" value="1"/>
</dbReference>
<dbReference type="InterPro" id="IPR057342">
    <property type="entry name" value="DEXDc_RapA"/>
</dbReference>
<dbReference type="CDD" id="cd18793">
    <property type="entry name" value="SF2_C_SNF"/>
    <property type="match status" value="1"/>
</dbReference>
<dbReference type="InterPro" id="IPR001650">
    <property type="entry name" value="Helicase_C-like"/>
</dbReference>
<evidence type="ECO:0000256" key="3">
    <source>
        <dbReference type="ARBA" id="ARBA00022806"/>
    </source>
</evidence>
<gene>
    <name evidence="8" type="primary">drmD</name>
    <name evidence="8" type="ORF">ACFPOC_02555</name>
</gene>
<keyword evidence="3" id="KW-0347">Helicase</keyword>
<evidence type="ECO:0000259" key="6">
    <source>
        <dbReference type="PROSITE" id="PS51192"/>
    </source>
</evidence>
<keyword evidence="4" id="KW-0067">ATP-binding</keyword>
<dbReference type="Gene3D" id="3.40.50.300">
    <property type="entry name" value="P-loop containing nucleotide triphosphate hydrolases"/>
    <property type="match status" value="1"/>
</dbReference>
<dbReference type="InterPro" id="IPR014001">
    <property type="entry name" value="Helicase_ATP-bd"/>
</dbReference>
<keyword evidence="1" id="KW-0547">Nucleotide-binding</keyword>
<dbReference type="RefSeq" id="WP_209837590.1">
    <property type="nucleotide sequence ID" value="NZ_JAGGJP010000002.1"/>
</dbReference>
<dbReference type="Gene3D" id="3.40.50.10810">
    <property type="entry name" value="Tandem AAA-ATPase domain"/>
    <property type="match status" value="1"/>
</dbReference>
<sequence>MTEVVIGELVEARGRRWLVQSIGEGRPAAHRLVCIDDDAQGETLDLCLAAERTWRGLSDEWSSLASAQPAEAKDLGAHLKVTEWGTASAADRSLFQAPFRSGIRLDPYQLLPLHKALELPRANLLIADDVGLGKTVEAGLIVRELLLRRRIDFVVVAAPASMILQWQDEMAQKFGLDLTVVDAEHLAWTRRMRGFGANPWALGSFFALSHAVLSEDAYAGPLRDSLGAFRPGSLLILDEAHHAAPSSSGAYATESQMTRAVRDLAGRFEHRLFLSATPHNGHSNAFSTLLEILDPQRFTRGIPVEPQDLEPVMVRRLKEDLRQLGEPFPERRVEPVVISGLPEDAPELRLAEMLADMVAGAAGSQSTRFLLALFQQRLFSSLAAFHRSLSTHRRTLERRALAESDEPEDDDRIAIETRRLAGRGKPLALTRIDEMLALADAHRHRPDARIERIMEWIRAEMLDGTVWRDRRLIIFTEWEDTHRWLVARVEEALDGLGVDVDGRILRFTGRADQDTRDRIKIEFNAPFEKTRVRILVCTDAAREGINLQARCHDLFHFDLPWNPSRLEQRNGRVDRKLQPSAVVTCRYFSYAQREEDRVLDALVAKTERIRRELGAAGQVIREDIEGRLRAGIGRGEARELARVLSADTPKGVEAARREMGDEGTARLDRLRQENDKLAAIQERARRRIGVDPRDLMVVVDQALGLVGRGTALRPGDFSVPEALHLSPDDPAFAGDPSWQSLLDELRPGRPPGPRELARWRAKNPPRGLVFSPPALRPGEPEPQDVIQLHLEHRLVKRLVSRFRARGFADALDRVAIVPAGGPQARVVLISRLALFGPAGQRLHEEIIPVTARWREADREVRPLSPFGEQGEAATLAQLHEALRAGGSVRPEIAERVAAWVARDVTDLRLHAEERARAAEEVARGQLQENGEREASAIADLIRRQLARVAAARAEWVPPAQGVLDLRSDEERAQADRERRQKEADRKSWDDKVARLERDIEAEPARVREGYRIAARQVEPVGIVYLWPEGQT</sequence>
<comment type="caution">
    <text evidence="8">The sequence shown here is derived from an EMBL/GenBank/DDBJ whole genome shotgun (WGS) entry which is preliminary data.</text>
</comment>
<evidence type="ECO:0000256" key="4">
    <source>
        <dbReference type="ARBA" id="ARBA00022840"/>
    </source>
</evidence>
<organism evidence="8 9">
    <name type="scientific">Rubellimicrobium aerolatum</name>
    <dbReference type="NCBI Taxonomy" id="490979"/>
    <lineage>
        <taxon>Bacteria</taxon>
        <taxon>Pseudomonadati</taxon>
        <taxon>Pseudomonadota</taxon>
        <taxon>Alphaproteobacteria</taxon>
        <taxon>Rhodobacterales</taxon>
        <taxon>Roseobacteraceae</taxon>
        <taxon>Rubellimicrobium</taxon>
    </lineage>
</organism>
<reference evidence="9" key="1">
    <citation type="journal article" date="2019" name="Int. J. Syst. Evol. Microbiol.">
        <title>The Global Catalogue of Microorganisms (GCM) 10K type strain sequencing project: providing services to taxonomists for standard genome sequencing and annotation.</title>
        <authorList>
            <consortium name="The Broad Institute Genomics Platform"/>
            <consortium name="The Broad Institute Genome Sequencing Center for Infectious Disease"/>
            <person name="Wu L."/>
            <person name="Ma J."/>
        </authorList>
    </citation>
    <scope>NUCLEOTIDE SEQUENCE [LARGE SCALE GENOMIC DNA]</scope>
    <source>
        <strain evidence="9">KACC 11588</strain>
    </source>
</reference>
<accession>A0ABW0S8Q4</accession>
<dbReference type="Proteomes" id="UP001596056">
    <property type="component" value="Unassembled WGS sequence"/>
</dbReference>
<name>A0ABW0S8Q4_9RHOB</name>
<feature type="region of interest" description="Disordered" evidence="5">
    <location>
        <begin position="966"/>
        <end position="994"/>
    </location>
</feature>
<dbReference type="PANTHER" id="PTHR45766:SF6">
    <property type="entry name" value="SWI_SNF-RELATED MATRIX-ASSOCIATED ACTIN-DEPENDENT REGULATOR OF CHROMATIN SUBFAMILY A-LIKE PROTEIN 1"/>
    <property type="match status" value="1"/>
</dbReference>
<dbReference type="InterPro" id="IPR049730">
    <property type="entry name" value="SNF2/RAD54-like_C"/>
</dbReference>
<keyword evidence="9" id="KW-1185">Reference proteome</keyword>
<dbReference type="EMBL" id="JBHSNA010000002">
    <property type="protein sequence ID" value="MFC5565293.1"/>
    <property type="molecule type" value="Genomic_DNA"/>
</dbReference>
<dbReference type="Pfam" id="PF00176">
    <property type="entry name" value="SNF2-rel_dom"/>
    <property type="match status" value="1"/>
</dbReference>
<dbReference type="SUPFAM" id="SSF52540">
    <property type="entry name" value="P-loop containing nucleoside triphosphate hydrolases"/>
    <property type="match status" value="2"/>
</dbReference>
<feature type="domain" description="Helicase C-terminal" evidence="7">
    <location>
        <begin position="449"/>
        <end position="628"/>
    </location>
</feature>
<evidence type="ECO:0000256" key="2">
    <source>
        <dbReference type="ARBA" id="ARBA00022801"/>
    </source>
</evidence>
<evidence type="ECO:0000313" key="9">
    <source>
        <dbReference type="Proteomes" id="UP001596056"/>
    </source>
</evidence>
<dbReference type="InterPro" id="IPR038718">
    <property type="entry name" value="SNF2-like_sf"/>
</dbReference>
<evidence type="ECO:0000256" key="1">
    <source>
        <dbReference type="ARBA" id="ARBA00022741"/>
    </source>
</evidence>
<dbReference type="Pfam" id="PF00271">
    <property type="entry name" value="Helicase_C"/>
    <property type="match status" value="1"/>
</dbReference>
<evidence type="ECO:0000256" key="5">
    <source>
        <dbReference type="SAM" id="MobiDB-lite"/>
    </source>
</evidence>
<dbReference type="PROSITE" id="PS51194">
    <property type="entry name" value="HELICASE_CTER"/>
    <property type="match status" value="1"/>
</dbReference>
<evidence type="ECO:0000259" key="7">
    <source>
        <dbReference type="PROSITE" id="PS51194"/>
    </source>
</evidence>
<dbReference type="CDD" id="cd18011">
    <property type="entry name" value="DEXDc_RapA"/>
    <property type="match status" value="1"/>
</dbReference>